<dbReference type="GO" id="GO:0016787">
    <property type="term" value="F:hydrolase activity"/>
    <property type="evidence" value="ECO:0007669"/>
    <property type="project" value="UniProtKB-KW"/>
</dbReference>
<dbReference type="InterPro" id="IPR010618">
    <property type="entry name" value="RPF"/>
</dbReference>
<name>A0A7H8N7A3_9ACTN</name>
<dbReference type="SUPFAM" id="SSF53955">
    <property type="entry name" value="Lysozyme-like"/>
    <property type="match status" value="1"/>
</dbReference>
<feature type="compositionally biased region" description="Basic and acidic residues" evidence="3">
    <location>
        <begin position="226"/>
        <end position="244"/>
    </location>
</feature>
<accession>A0A7H8N7A3</accession>
<dbReference type="Pfam" id="PF06737">
    <property type="entry name" value="Transglycosylas"/>
    <property type="match status" value="1"/>
</dbReference>
<dbReference type="Proteomes" id="UP000509303">
    <property type="component" value="Chromosome"/>
</dbReference>
<dbReference type="PANTHER" id="PTHR34700:SF4">
    <property type="entry name" value="PHAGE-LIKE ELEMENT PBSX PROTEIN XKDP"/>
    <property type="match status" value="1"/>
</dbReference>
<evidence type="ECO:0000259" key="4">
    <source>
        <dbReference type="PROSITE" id="PS51782"/>
    </source>
</evidence>
<dbReference type="InterPro" id="IPR023346">
    <property type="entry name" value="Lysozyme-like_dom_sf"/>
</dbReference>
<dbReference type="CDD" id="cd13925">
    <property type="entry name" value="RPF"/>
    <property type="match status" value="1"/>
</dbReference>
<dbReference type="AlphaFoldDB" id="A0A7H8N7A3"/>
<dbReference type="Pfam" id="PF01476">
    <property type="entry name" value="LysM"/>
    <property type="match status" value="1"/>
</dbReference>
<reference evidence="5 6" key="1">
    <citation type="submission" date="2020-06" db="EMBL/GenBank/DDBJ databases">
        <title>Genome mining for natural products.</title>
        <authorList>
            <person name="Zhang B."/>
            <person name="Shi J."/>
            <person name="Ge H."/>
        </authorList>
    </citation>
    <scope>NUCLEOTIDE SEQUENCE [LARGE SCALE GENOMIC DNA]</scope>
    <source>
        <strain evidence="5 6">NA00687</strain>
    </source>
</reference>
<dbReference type="Gene3D" id="3.10.350.10">
    <property type="entry name" value="LysM domain"/>
    <property type="match status" value="1"/>
</dbReference>
<evidence type="ECO:0000256" key="2">
    <source>
        <dbReference type="ARBA" id="ARBA00022801"/>
    </source>
</evidence>
<dbReference type="RefSeq" id="WP_176162034.1">
    <property type="nucleotide sequence ID" value="NZ_CP054929.1"/>
</dbReference>
<sequence length="367" mass="38536">MRSGNGKHRRPRQAPAIVVAAGVTGAGIALPLLGATSAGAADTATWDRVAECESGGTWSANDGNGRYGGLGLSLDAWQLYGGTDHAPRPDLASRAQQIAIAQTILSERGPVAWNDCAQPAGLTEDGEVPDVNPGDPSHDDRGTDRGDYGHAPSPKPDPTPDAKPSPDGAKPTPTDEREPDAEPTPDATPGQDKESRQGGRPSPDASAPSDEAEPTEAPRTTPSPSRGEERPADREEAGRERPDASRGGAERPGAGEKAREDSTGTGKHRGEPDGAPGRPDGREGDRQRPEGRHADRSERGRASDRADEETRSEHRVRSGDTLWAIAEQHETPGGWPALYEANESVIGDDPDLILPGQKLDLEAAADR</sequence>
<comment type="similarity">
    <text evidence="1">Belongs to the transglycosylase family. Rpf subfamily.</text>
</comment>
<dbReference type="PANTHER" id="PTHR34700">
    <property type="entry name" value="POTASSIUM BINDING PROTEIN KBP"/>
    <property type="match status" value="1"/>
</dbReference>
<evidence type="ECO:0000313" key="5">
    <source>
        <dbReference type="EMBL" id="QKW50299.1"/>
    </source>
</evidence>
<dbReference type="InterPro" id="IPR018392">
    <property type="entry name" value="LysM"/>
</dbReference>
<evidence type="ECO:0000313" key="6">
    <source>
        <dbReference type="Proteomes" id="UP000509303"/>
    </source>
</evidence>
<dbReference type="SMART" id="SM00257">
    <property type="entry name" value="LysM"/>
    <property type="match status" value="1"/>
</dbReference>
<dbReference type="PROSITE" id="PS51782">
    <property type="entry name" value="LYSM"/>
    <property type="match status" value="1"/>
</dbReference>
<organism evidence="5 6">
    <name type="scientific">Streptomyces buecherae</name>
    <dbReference type="NCBI Taxonomy" id="2763006"/>
    <lineage>
        <taxon>Bacteria</taxon>
        <taxon>Bacillati</taxon>
        <taxon>Actinomycetota</taxon>
        <taxon>Actinomycetes</taxon>
        <taxon>Kitasatosporales</taxon>
        <taxon>Streptomycetaceae</taxon>
        <taxon>Streptomyces</taxon>
    </lineage>
</organism>
<dbReference type="SUPFAM" id="SSF54106">
    <property type="entry name" value="LysM domain"/>
    <property type="match status" value="1"/>
</dbReference>
<feature type="domain" description="LysM" evidence="4">
    <location>
        <begin position="312"/>
        <end position="361"/>
    </location>
</feature>
<protein>
    <submittedName>
        <fullName evidence="5">Transglycosylase family protein</fullName>
    </submittedName>
</protein>
<proteinExistence type="inferred from homology"/>
<evidence type="ECO:0000256" key="3">
    <source>
        <dbReference type="SAM" id="MobiDB-lite"/>
    </source>
</evidence>
<dbReference type="CDD" id="cd00118">
    <property type="entry name" value="LysM"/>
    <property type="match status" value="1"/>
</dbReference>
<evidence type="ECO:0000256" key="1">
    <source>
        <dbReference type="ARBA" id="ARBA00010830"/>
    </source>
</evidence>
<feature type="region of interest" description="Disordered" evidence="3">
    <location>
        <begin position="115"/>
        <end position="320"/>
    </location>
</feature>
<dbReference type="Gene3D" id="1.10.530.10">
    <property type="match status" value="1"/>
</dbReference>
<gene>
    <name evidence="5" type="ORF">HUT08_12935</name>
</gene>
<dbReference type="EMBL" id="CP054929">
    <property type="protein sequence ID" value="QKW50299.1"/>
    <property type="molecule type" value="Genomic_DNA"/>
</dbReference>
<keyword evidence="2" id="KW-0378">Hydrolase</keyword>
<keyword evidence="6" id="KW-1185">Reference proteome</keyword>
<feature type="compositionally biased region" description="Basic and acidic residues" evidence="3">
    <location>
        <begin position="253"/>
        <end position="272"/>
    </location>
</feature>
<feature type="compositionally biased region" description="Basic and acidic residues" evidence="3">
    <location>
        <begin position="136"/>
        <end position="148"/>
    </location>
</feature>
<dbReference type="InterPro" id="IPR052196">
    <property type="entry name" value="Bact_Kbp"/>
</dbReference>
<dbReference type="InterPro" id="IPR036779">
    <property type="entry name" value="LysM_dom_sf"/>
</dbReference>
<feature type="compositionally biased region" description="Basic and acidic residues" evidence="3">
    <location>
        <begin position="279"/>
        <end position="318"/>
    </location>
</feature>
<feature type="compositionally biased region" description="Pro residues" evidence="3">
    <location>
        <begin position="153"/>
        <end position="163"/>
    </location>
</feature>